<evidence type="ECO:0000313" key="1">
    <source>
        <dbReference type="EMBL" id="KKM25291.1"/>
    </source>
</evidence>
<dbReference type="EMBL" id="LAZR01012746">
    <property type="protein sequence ID" value="KKM25291.1"/>
    <property type="molecule type" value="Genomic_DNA"/>
</dbReference>
<comment type="caution">
    <text evidence="1">The sequence shown here is derived from an EMBL/GenBank/DDBJ whole genome shotgun (WGS) entry which is preliminary data.</text>
</comment>
<organism evidence="1">
    <name type="scientific">marine sediment metagenome</name>
    <dbReference type="NCBI Taxonomy" id="412755"/>
    <lineage>
        <taxon>unclassified sequences</taxon>
        <taxon>metagenomes</taxon>
        <taxon>ecological metagenomes</taxon>
    </lineage>
</organism>
<gene>
    <name evidence="1" type="ORF">LCGC14_1596460</name>
</gene>
<proteinExistence type="predicted"/>
<name>A0A0F9ICI0_9ZZZZ</name>
<accession>A0A0F9ICI0</accession>
<dbReference type="AlphaFoldDB" id="A0A0F9ICI0"/>
<reference evidence="1" key="1">
    <citation type="journal article" date="2015" name="Nature">
        <title>Complex archaea that bridge the gap between prokaryotes and eukaryotes.</title>
        <authorList>
            <person name="Spang A."/>
            <person name="Saw J.H."/>
            <person name="Jorgensen S.L."/>
            <person name="Zaremba-Niedzwiedzka K."/>
            <person name="Martijn J."/>
            <person name="Lind A.E."/>
            <person name="van Eijk R."/>
            <person name="Schleper C."/>
            <person name="Guy L."/>
            <person name="Ettema T.J."/>
        </authorList>
    </citation>
    <scope>NUCLEOTIDE SEQUENCE</scope>
</reference>
<protein>
    <submittedName>
        <fullName evidence="1">Uncharacterized protein</fullName>
    </submittedName>
</protein>
<feature type="non-terminal residue" evidence="1">
    <location>
        <position position="1"/>
    </location>
</feature>
<sequence>YVGTDGLKANEKILLDGLRKVKENDTITAEFVKPETVMAQLDLYAE</sequence>